<comment type="caution">
    <text evidence="1">The sequence shown here is derived from an EMBL/GenBank/DDBJ whole genome shotgun (WGS) entry which is preliminary data.</text>
</comment>
<organism evidence="1 2">
    <name type="scientific">Adlercreutzia muris</name>
    <dbReference type="NCBI Taxonomy" id="1796610"/>
    <lineage>
        <taxon>Bacteria</taxon>
        <taxon>Bacillati</taxon>
        <taxon>Actinomycetota</taxon>
        <taxon>Coriobacteriia</taxon>
        <taxon>Eggerthellales</taxon>
        <taxon>Eggerthellaceae</taxon>
        <taxon>Adlercreutzia</taxon>
    </lineage>
</organism>
<accession>A0A7C8G053</accession>
<gene>
    <name evidence="1" type="ORF">F8D48_01340</name>
</gene>
<keyword evidence="2" id="KW-1185">Reference proteome</keyword>
<evidence type="ECO:0000313" key="1">
    <source>
        <dbReference type="EMBL" id="KAB1651430.1"/>
    </source>
</evidence>
<dbReference type="Proteomes" id="UP000479639">
    <property type="component" value="Unassembled WGS sequence"/>
</dbReference>
<sequence>MGETVIYMAHDPLSNTEAQVTEFDPALLNAAASQGVVFVAVDAHGNRRIADVSEVKPQKGTEGSLQLVQPVYVDERMQAVVDVFDALQTLMLPEAAALAAADDDPPAQVRDPVETFSAKLAALREITKAGESR</sequence>
<protein>
    <submittedName>
        <fullName evidence="1">Uncharacterized protein</fullName>
    </submittedName>
</protein>
<reference evidence="1 2" key="1">
    <citation type="submission" date="2019-09" db="EMBL/GenBank/DDBJ databases">
        <title>Whole genome shotgun sequencing (WGS) of Ellagibacter isourolithinifaciens DSM 104140(T) and Adlercreutzia muris DSM 29508(T).</title>
        <authorList>
            <person name="Stoll D.A."/>
            <person name="Danylec N."/>
            <person name="Huch M."/>
        </authorList>
    </citation>
    <scope>NUCLEOTIDE SEQUENCE [LARGE SCALE GENOMIC DNA]</scope>
    <source>
        <strain evidence="1 2">DSM 29508</strain>
    </source>
</reference>
<dbReference type="EMBL" id="WAJS01000002">
    <property type="protein sequence ID" value="KAB1651430.1"/>
    <property type="molecule type" value="Genomic_DNA"/>
</dbReference>
<dbReference type="AlphaFoldDB" id="A0A7C8G053"/>
<evidence type="ECO:0000313" key="2">
    <source>
        <dbReference type="Proteomes" id="UP000479639"/>
    </source>
</evidence>
<proteinExistence type="predicted"/>
<dbReference type="RefSeq" id="WP_151429645.1">
    <property type="nucleotide sequence ID" value="NZ_JANJZI010000005.1"/>
</dbReference>
<name>A0A7C8G053_9ACTN</name>